<dbReference type="Gene3D" id="1.50.40.10">
    <property type="entry name" value="Mitochondrial carrier domain"/>
    <property type="match status" value="1"/>
</dbReference>
<organism evidence="6 7">
    <name type="scientific">Tricholomella constricta</name>
    <dbReference type="NCBI Taxonomy" id="117010"/>
    <lineage>
        <taxon>Eukaryota</taxon>
        <taxon>Fungi</taxon>
        <taxon>Dikarya</taxon>
        <taxon>Basidiomycota</taxon>
        <taxon>Agaricomycotina</taxon>
        <taxon>Agaricomycetes</taxon>
        <taxon>Agaricomycetidae</taxon>
        <taxon>Agaricales</taxon>
        <taxon>Tricholomatineae</taxon>
        <taxon>Lyophyllaceae</taxon>
        <taxon>Tricholomella</taxon>
    </lineage>
</organism>
<dbReference type="EMBL" id="JAACJP010000005">
    <property type="protein sequence ID" value="KAF5384227.1"/>
    <property type="molecule type" value="Genomic_DNA"/>
</dbReference>
<evidence type="ECO:0000256" key="5">
    <source>
        <dbReference type="SAM" id="Phobius"/>
    </source>
</evidence>
<gene>
    <name evidence="6" type="ORF">D9615_003440</name>
</gene>
<evidence type="ECO:0000313" key="6">
    <source>
        <dbReference type="EMBL" id="KAF5384227.1"/>
    </source>
</evidence>
<keyword evidence="3 5" id="KW-1133">Transmembrane helix</keyword>
<dbReference type="OrthoDB" id="21292at2759"/>
<feature type="transmembrane region" description="Helical" evidence="5">
    <location>
        <begin position="306"/>
        <end position="327"/>
    </location>
</feature>
<name>A0A8H5HJ70_9AGAR</name>
<protein>
    <recommendedName>
        <fullName evidence="8">Mitochondrial carrier</fullName>
    </recommendedName>
</protein>
<dbReference type="AlphaFoldDB" id="A0A8H5HJ70"/>
<keyword evidence="4 5" id="KW-0472">Membrane</keyword>
<sequence length="337" mass="37334">MLKVTTMGGQLDSQPNLLVILPIAVLQLFIIIAITVPLAGALVRYRANYSPKAVQLSAEEESVHNRTGPVIGGYFAMLKRVYRMEGWAGLYKGTMPVAFVGVFFSLVAVVHMMIYGRGVTDVGPLVLFAFSIASMLISLPFSILTYRAMTTPYKLPYFGLRQSLRVLLTPAERARPWILYLTPGLLITNLLITALSSLVLTPLQRLLLPQIPRTRDDIDNIFILRASIYFILLVLGTSVLVPLQVMMMRLALQRNHERPEGVVSAREHLAVYAPEEDVIGLRDEADPYLSLVDCAKRMVAEEGYGTMFRAWWITFIPLLMAGIAVAGTKPGIALAVE</sequence>
<dbReference type="SUPFAM" id="SSF103506">
    <property type="entry name" value="Mitochondrial carrier"/>
    <property type="match status" value="1"/>
</dbReference>
<accession>A0A8H5HJ70</accession>
<dbReference type="GO" id="GO:0016020">
    <property type="term" value="C:membrane"/>
    <property type="evidence" value="ECO:0007669"/>
    <property type="project" value="UniProtKB-SubCell"/>
</dbReference>
<keyword evidence="2 5" id="KW-0812">Transmembrane</keyword>
<feature type="transmembrane region" description="Helical" evidence="5">
    <location>
        <begin position="126"/>
        <end position="146"/>
    </location>
</feature>
<feature type="transmembrane region" description="Helical" evidence="5">
    <location>
        <begin position="89"/>
        <end position="114"/>
    </location>
</feature>
<evidence type="ECO:0000313" key="7">
    <source>
        <dbReference type="Proteomes" id="UP000565441"/>
    </source>
</evidence>
<feature type="transmembrane region" description="Helical" evidence="5">
    <location>
        <begin position="177"/>
        <end position="201"/>
    </location>
</feature>
<dbReference type="Proteomes" id="UP000565441">
    <property type="component" value="Unassembled WGS sequence"/>
</dbReference>
<evidence type="ECO:0000256" key="1">
    <source>
        <dbReference type="ARBA" id="ARBA00004370"/>
    </source>
</evidence>
<feature type="transmembrane region" description="Helical" evidence="5">
    <location>
        <begin position="20"/>
        <end position="43"/>
    </location>
</feature>
<evidence type="ECO:0008006" key="8">
    <source>
        <dbReference type="Google" id="ProtNLM"/>
    </source>
</evidence>
<comment type="caution">
    <text evidence="6">The sequence shown here is derived from an EMBL/GenBank/DDBJ whole genome shotgun (WGS) entry which is preliminary data.</text>
</comment>
<proteinExistence type="predicted"/>
<dbReference type="InterPro" id="IPR023395">
    <property type="entry name" value="MCP_dom_sf"/>
</dbReference>
<evidence type="ECO:0000256" key="3">
    <source>
        <dbReference type="ARBA" id="ARBA00022989"/>
    </source>
</evidence>
<keyword evidence="7" id="KW-1185">Reference proteome</keyword>
<reference evidence="6 7" key="1">
    <citation type="journal article" date="2020" name="ISME J.">
        <title>Uncovering the hidden diversity of litter-decomposition mechanisms in mushroom-forming fungi.</title>
        <authorList>
            <person name="Floudas D."/>
            <person name="Bentzer J."/>
            <person name="Ahren D."/>
            <person name="Johansson T."/>
            <person name="Persson P."/>
            <person name="Tunlid A."/>
        </authorList>
    </citation>
    <scope>NUCLEOTIDE SEQUENCE [LARGE SCALE GENOMIC DNA]</scope>
    <source>
        <strain evidence="6 7">CBS 661.87</strain>
    </source>
</reference>
<evidence type="ECO:0000256" key="4">
    <source>
        <dbReference type="ARBA" id="ARBA00023136"/>
    </source>
</evidence>
<feature type="transmembrane region" description="Helical" evidence="5">
    <location>
        <begin position="221"/>
        <end position="243"/>
    </location>
</feature>
<evidence type="ECO:0000256" key="2">
    <source>
        <dbReference type="ARBA" id="ARBA00022692"/>
    </source>
</evidence>
<comment type="subcellular location">
    <subcellularLocation>
        <location evidence="1">Membrane</location>
    </subcellularLocation>
</comment>